<dbReference type="GO" id="GO:0009089">
    <property type="term" value="P:lysine biosynthetic process via diaminopimelate"/>
    <property type="evidence" value="ECO:0007669"/>
    <property type="project" value="UniProtKB-UniRule"/>
</dbReference>
<dbReference type="PROSITE" id="PS01326">
    <property type="entry name" value="DAP_EPIMERASE"/>
    <property type="match status" value="1"/>
</dbReference>
<dbReference type="OrthoDB" id="9805408at2"/>
<dbReference type="STRING" id="170623.SAMN04244579_00702"/>
<evidence type="ECO:0000256" key="5">
    <source>
        <dbReference type="ARBA" id="ARBA00022605"/>
    </source>
</evidence>
<feature type="site" description="Important for dimerization" evidence="9">
    <location>
        <position position="270"/>
    </location>
</feature>
<dbReference type="HAMAP" id="MF_00197">
    <property type="entry name" value="DAP_epimerase"/>
    <property type="match status" value="1"/>
</dbReference>
<evidence type="ECO:0000313" key="20">
    <source>
        <dbReference type="Proteomes" id="UP000199579"/>
    </source>
</evidence>
<evidence type="ECO:0000313" key="14">
    <source>
        <dbReference type="EMBL" id="SFB42294.1"/>
    </source>
</evidence>
<evidence type="ECO:0000313" key="19">
    <source>
        <dbReference type="Proteomes" id="UP000199267"/>
    </source>
</evidence>
<dbReference type="Proteomes" id="UP000199005">
    <property type="component" value="Unassembled WGS sequence"/>
</dbReference>
<feature type="binding site" evidence="9">
    <location>
        <position position="46"/>
    </location>
    <ligand>
        <name>substrate</name>
    </ligand>
</feature>
<comment type="catalytic activity">
    <reaction evidence="8 9">
        <text>(2S,6S)-2,6-diaminopimelate = meso-2,6-diaminopimelate</text>
        <dbReference type="Rhea" id="RHEA:15393"/>
        <dbReference type="ChEBI" id="CHEBI:57609"/>
        <dbReference type="ChEBI" id="CHEBI:57791"/>
        <dbReference type="EC" id="5.1.1.7"/>
    </reaction>
</comment>
<reference evidence="17 18" key="2">
    <citation type="submission" date="2016-10" db="EMBL/GenBank/DDBJ databases">
        <authorList>
            <person name="de Groot N.N."/>
        </authorList>
    </citation>
    <scope>NUCLEOTIDE SEQUENCE [LARGE SCALE GENOMIC DNA]</scope>
    <source>
        <strain evidence="11 17">DSM 1041</strain>
        <strain evidence="12 18">DSM 373</strain>
        <strain evidence="13 19">DSM 378</strain>
        <strain evidence="15 20">DSM 381</strain>
    </source>
</reference>
<dbReference type="EMBL" id="FOSX01000104">
    <property type="protein sequence ID" value="SFL36107.1"/>
    <property type="molecule type" value="Genomic_DNA"/>
</dbReference>
<reference evidence="14 16" key="1">
    <citation type="submission" date="2016-10" db="EMBL/GenBank/DDBJ databases">
        <authorList>
            <person name="Varghese N."/>
            <person name="Submissions S."/>
        </authorList>
    </citation>
    <scope>NUCLEOTIDE SEQUENCE [LARGE SCALE GENOMIC DNA]</scope>
    <source>
        <strain evidence="14 16">DSM 282</strain>
    </source>
</reference>
<dbReference type="UniPathway" id="UPA00034">
    <property type="reaction ID" value="UER00025"/>
</dbReference>
<dbReference type="NCBIfam" id="TIGR00652">
    <property type="entry name" value="DapF"/>
    <property type="match status" value="1"/>
</dbReference>
<comment type="function">
    <text evidence="9">Catalyzes the stereoinversion of LL-2,6-diaminopimelate (L,L-DAP) to meso-diaminopimelate (meso-DAP), a precursor of L-lysine and an essential component of the bacterial peptidoglycan.</text>
</comment>
<evidence type="ECO:0000256" key="8">
    <source>
        <dbReference type="ARBA" id="ARBA00051712"/>
    </source>
</evidence>
<keyword evidence="5 9" id="KW-0028">Amino-acid biosynthesis</keyword>
<dbReference type="Proteomes" id="UP000198861">
    <property type="component" value="Unassembled WGS sequence"/>
</dbReference>
<feature type="active site" evidence="10">
    <location>
        <position position="75"/>
    </location>
</feature>
<comment type="subcellular location">
    <subcellularLocation>
        <location evidence="9">Cytoplasm</location>
    </subcellularLocation>
</comment>
<evidence type="ECO:0000256" key="10">
    <source>
        <dbReference type="PROSITE-ProRule" id="PRU10125"/>
    </source>
</evidence>
<feature type="active site" description="Proton donor" evidence="9">
    <location>
        <position position="75"/>
    </location>
</feature>
<dbReference type="Pfam" id="PF01678">
    <property type="entry name" value="DAP_epimerase"/>
    <property type="match status" value="2"/>
</dbReference>
<feature type="binding site" evidence="9">
    <location>
        <position position="13"/>
    </location>
    <ligand>
        <name>substrate</name>
    </ligand>
</feature>
<dbReference type="InterPro" id="IPR001653">
    <property type="entry name" value="DAP_epimerase_DapF"/>
</dbReference>
<accession>A0A1H6XA23</accession>
<evidence type="ECO:0000313" key="18">
    <source>
        <dbReference type="Proteomes" id="UP000199250"/>
    </source>
</evidence>
<feature type="binding site" evidence="9">
    <location>
        <begin position="220"/>
        <end position="221"/>
    </location>
    <ligand>
        <name>substrate</name>
    </ligand>
</feature>
<evidence type="ECO:0000256" key="6">
    <source>
        <dbReference type="ARBA" id="ARBA00023154"/>
    </source>
</evidence>
<dbReference type="InterPro" id="IPR018510">
    <property type="entry name" value="DAP_epimerase_AS"/>
</dbReference>
<evidence type="ECO:0000256" key="2">
    <source>
        <dbReference type="ARBA" id="ARBA00010219"/>
    </source>
</evidence>
<dbReference type="FunFam" id="3.10.310.10:FF:000001">
    <property type="entry name" value="Diaminopimelate epimerase"/>
    <property type="match status" value="1"/>
</dbReference>
<evidence type="ECO:0000256" key="4">
    <source>
        <dbReference type="ARBA" id="ARBA00022490"/>
    </source>
</evidence>
<keyword evidence="7 9" id="KW-0413">Isomerase</keyword>
<dbReference type="Proteomes" id="UP000199579">
    <property type="component" value="Unassembled WGS sequence"/>
</dbReference>
<keyword evidence="4 9" id="KW-0963">Cytoplasm</keyword>
<dbReference type="EMBL" id="FOFJ01000015">
    <property type="protein sequence ID" value="SEQ64749.1"/>
    <property type="molecule type" value="Genomic_DNA"/>
</dbReference>
<keyword evidence="6 9" id="KW-0457">Lysine biosynthesis</keyword>
<dbReference type="GO" id="GO:0005829">
    <property type="term" value="C:cytosol"/>
    <property type="evidence" value="ECO:0007669"/>
    <property type="project" value="TreeGrafter"/>
</dbReference>
<feature type="binding site" evidence="9">
    <location>
        <position position="66"/>
    </location>
    <ligand>
        <name>substrate</name>
    </ligand>
</feature>
<dbReference type="EC" id="5.1.1.7" evidence="3 9"/>
<dbReference type="GO" id="GO:0008837">
    <property type="term" value="F:diaminopimelate epimerase activity"/>
    <property type="evidence" value="ECO:0007669"/>
    <property type="project" value="UniProtKB-UniRule"/>
</dbReference>
<evidence type="ECO:0000313" key="12">
    <source>
        <dbReference type="EMBL" id="SEJ24986.1"/>
    </source>
</evidence>
<dbReference type="Proteomes" id="UP000199250">
    <property type="component" value="Unassembled WGS sequence"/>
</dbReference>
<dbReference type="SUPFAM" id="SSF54506">
    <property type="entry name" value="Diaminopimelate epimerase-like"/>
    <property type="match status" value="1"/>
</dbReference>
<feature type="site" description="Could be important to modulate the pK values of the two catalytic cysteine residues" evidence="9">
    <location>
        <position position="210"/>
    </location>
</feature>
<evidence type="ECO:0000256" key="9">
    <source>
        <dbReference type="HAMAP-Rule" id="MF_00197"/>
    </source>
</evidence>
<dbReference type="Proteomes" id="UP000199267">
    <property type="component" value="Unassembled WGS sequence"/>
</dbReference>
<evidence type="ECO:0000256" key="7">
    <source>
        <dbReference type="ARBA" id="ARBA00023235"/>
    </source>
</evidence>
<dbReference type="PANTHER" id="PTHR31689:SF0">
    <property type="entry name" value="DIAMINOPIMELATE EPIMERASE"/>
    <property type="match status" value="1"/>
</dbReference>
<protein>
    <recommendedName>
        <fullName evidence="3 9">Diaminopimelate epimerase</fullName>
        <shortName evidence="9">DAP epimerase</shortName>
        <ecNumber evidence="3 9">5.1.1.7</ecNumber>
    </recommendedName>
    <alternativeName>
        <fullName evidence="9">PLP-independent amino acid racemase</fullName>
    </alternativeName>
</protein>
<dbReference type="EMBL" id="FNYQ01000066">
    <property type="protein sequence ID" value="SEJ24986.1"/>
    <property type="molecule type" value="Genomic_DNA"/>
</dbReference>
<comment type="pathway">
    <text evidence="1 9">Amino-acid biosynthesis; L-lysine biosynthesis via DAP pathway; DL-2,6-diaminopimelate from LL-2,6-diaminopimelate: step 1/1.</text>
</comment>
<feature type="binding site" evidence="9">
    <location>
        <position position="159"/>
    </location>
    <ligand>
        <name>substrate</name>
    </ligand>
</feature>
<dbReference type="FunFam" id="3.10.310.10:FF:000004">
    <property type="entry name" value="Diaminopimelate epimerase"/>
    <property type="match status" value="1"/>
</dbReference>
<dbReference type="EMBL" id="FNYO01000006">
    <property type="protein sequence ID" value="SEI47364.1"/>
    <property type="molecule type" value="Genomic_DNA"/>
</dbReference>
<dbReference type="PANTHER" id="PTHR31689">
    <property type="entry name" value="DIAMINOPIMELATE EPIMERASE, CHLOROPLASTIC"/>
    <property type="match status" value="1"/>
</dbReference>
<evidence type="ECO:0000313" key="16">
    <source>
        <dbReference type="Proteomes" id="UP000198861"/>
    </source>
</evidence>
<dbReference type="EMBL" id="FOKJ01000045">
    <property type="protein sequence ID" value="SFB42294.1"/>
    <property type="molecule type" value="Genomic_DNA"/>
</dbReference>
<feature type="binding site" evidence="9">
    <location>
        <position position="192"/>
    </location>
    <ligand>
        <name>substrate</name>
    </ligand>
</feature>
<keyword evidence="16" id="KW-1185">Reference proteome</keyword>
<gene>
    <name evidence="9" type="primary">dapF</name>
    <name evidence="14" type="ORF">SAMN04244571_02716</name>
    <name evidence="12" type="ORF">SAMN04244572_03274</name>
    <name evidence="13" type="ORF">SAMN04244573_01958</name>
    <name evidence="15" type="ORF">SAMN04244574_04075</name>
    <name evidence="11" type="ORF">SAMN04244579_00702</name>
</gene>
<evidence type="ECO:0000256" key="3">
    <source>
        <dbReference type="ARBA" id="ARBA00013080"/>
    </source>
</evidence>
<evidence type="ECO:0000256" key="1">
    <source>
        <dbReference type="ARBA" id="ARBA00005196"/>
    </source>
</evidence>
<evidence type="ECO:0000313" key="17">
    <source>
        <dbReference type="Proteomes" id="UP000199005"/>
    </source>
</evidence>
<comment type="similarity">
    <text evidence="2 9">Belongs to the diaminopimelate epimerase family.</text>
</comment>
<comment type="subunit">
    <text evidence="9">Homodimer.</text>
</comment>
<feature type="binding site" evidence="9">
    <location>
        <begin position="76"/>
        <end position="77"/>
    </location>
    <ligand>
        <name>substrate</name>
    </ligand>
</feature>
<dbReference type="AlphaFoldDB" id="A0A1H6XA23"/>
<evidence type="ECO:0000313" key="15">
    <source>
        <dbReference type="EMBL" id="SFL36107.1"/>
    </source>
</evidence>
<feature type="site" description="Could be important to modulate the pK values of the two catalytic cysteine residues" evidence="9">
    <location>
        <position position="161"/>
    </location>
</feature>
<evidence type="ECO:0000313" key="11">
    <source>
        <dbReference type="EMBL" id="SEI47364.1"/>
    </source>
</evidence>
<dbReference type="RefSeq" id="WP_090621577.1">
    <property type="nucleotide sequence ID" value="NZ_FNYO01000006.1"/>
</dbReference>
<evidence type="ECO:0000313" key="13">
    <source>
        <dbReference type="EMBL" id="SEQ64749.1"/>
    </source>
</evidence>
<sequence length="276" mass="30236">MLLRFTKMHGLGNDFMVLDLVSQHAHIQPKHAKQWGDRHTGIGFDQLLIVEPPSNPDVDFRYRIFNADGSEVEQCGNGARCFARFVLDKRLTVKKRIRVETKSGIIELDVRPDGQVCVDMGPPRLEPKGIPFQAEAAALAYSVEVDGRTVELAALSMGNPHAVLRVDDVESAPVHALGPKLENHPRFPQRVNVGFLQVVDRQHARLRVWERGAGETQACGTGACAAAVAAIRQGWMDSPVLIDLPGGRLSIAWAGPGQSVMMTGPAVRVYEGQVRL</sequence>
<feature type="binding site" evidence="9">
    <location>
        <begin position="210"/>
        <end position="211"/>
    </location>
    <ligand>
        <name>substrate</name>
    </ligand>
</feature>
<dbReference type="Gene3D" id="3.10.310.10">
    <property type="entry name" value="Diaminopimelate Epimerase, Chain A, domain 1"/>
    <property type="match status" value="2"/>
</dbReference>
<proteinExistence type="inferred from homology"/>
<name>A0A1H6XA23_9GAMM</name>
<organism evidence="12 18">
    <name type="scientific">Azotobacter beijerinckii</name>
    <dbReference type="NCBI Taxonomy" id="170623"/>
    <lineage>
        <taxon>Bacteria</taxon>
        <taxon>Pseudomonadati</taxon>
        <taxon>Pseudomonadota</taxon>
        <taxon>Gammaproteobacteria</taxon>
        <taxon>Pseudomonadales</taxon>
        <taxon>Pseudomonadaceae</taxon>
        <taxon>Azotobacter</taxon>
    </lineage>
</organism>
<feature type="active site" description="Proton acceptor" evidence="9">
    <location>
        <position position="219"/>
    </location>
</feature>